<evidence type="ECO:0000313" key="2">
    <source>
        <dbReference type="Proteomes" id="UP000317573"/>
    </source>
</evidence>
<reference evidence="1 2" key="1">
    <citation type="submission" date="2019-07" db="EMBL/GenBank/DDBJ databases">
        <title>Genome sequencing of lignin-degrading bacterial isolates.</title>
        <authorList>
            <person name="Gladden J."/>
        </authorList>
    </citation>
    <scope>NUCLEOTIDE SEQUENCE [LARGE SCALE GENOMIC DNA]</scope>
    <source>
        <strain evidence="1 2">J45</strain>
    </source>
</reference>
<protein>
    <recommendedName>
        <fullName evidence="3">Excreted virulence factor EspC (Type VII ESX diderm)</fullName>
    </recommendedName>
</protein>
<dbReference type="AlphaFoldDB" id="A0A562E1A0"/>
<accession>A0A562E1A0</accession>
<gene>
    <name evidence="1" type="ORF">L618_000300003460</name>
</gene>
<proteinExistence type="predicted"/>
<dbReference type="EMBL" id="VLJT01000028">
    <property type="protein sequence ID" value="TWH15772.1"/>
    <property type="molecule type" value="Genomic_DNA"/>
</dbReference>
<dbReference type="Proteomes" id="UP000317573">
    <property type="component" value="Unassembled WGS sequence"/>
</dbReference>
<name>A0A562E1A0_RHORH</name>
<dbReference type="RefSeq" id="WP_016692896.1">
    <property type="nucleotide sequence ID" value="NZ_VLJT01000028.1"/>
</dbReference>
<evidence type="ECO:0000313" key="1">
    <source>
        <dbReference type="EMBL" id="TWH15772.1"/>
    </source>
</evidence>
<dbReference type="InterPro" id="IPR036689">
    <property type="entry name" value="ESAT-6-like_sf"/>
</dbReference>
<dbReference type="SUPFAM" id="SSF140453">
    <property type="entry name" value="EsxAB dimer-like"/>
    <property type="match status" value="1"/>
</dbReference>
<sequence length="233" mass="24602">MSARPDDALVEPTASDPIPDLLERTLGMYYLSPSFYVAELCKFVVGTDPWVYAAQHCGGDWESVLRTSDGVNRLATFHRAYATAVDDVHGTVAPWGGSAGGAAGRYLTDLQNALDEQARAVHGISEQLEKIAVSMYELNQAFAEILSVITDAAIRVLIRIAATSIAAATGVGVLGSAAIAASSVVDLVIISDQWRKAIDVHTTVWTSIQGLIGVLAGNLAKIENIEIPGLPAV</sequence>
<comment type="caution">
    <text evidence="1">The sequence shown here is derived from an EMBL/GenBank/DDBJ whole genome shotgun (WGS) entry which is preliminary data.</text>
</comment>
<organism evidence="1 2">
    <name type="scientific">Rhodococcus rhodochrous J45</name>
    <dbReference type="NCBI Taxonomy" id="935266"/>
    <lineage>
        <taxon>Bacteria</taxon>
        <taxon>Bacillati</taxon>
        <taxon>Actinomycetota</taxon>
        <taxon>Actinomycetes</taxon>
        <taxon>Mycobacteriales</taxon>
        <taxon>Nocardiaceae</taxon>
        <taxon>Rhodococcus</taxon>
    </lineage>
</organism>
<evidence type="ECO:0008006" key="3">
    <source>
        <dbReference type="Google" id="ProtNLM"/>
    </source>
</evidence>